<dbReference type="Proteomes" id="UP000654922">
    <property type="component" value="Unassembled WGS sequence"/>
</dbReference>
<protein>
    <recommendedName>
        <fullName evidence="4">SnoaL-like domain-containing protein</fullName>
    </recommendedName>
</protein>
<comment type="caution">
    <text evidence="2">The sequence shown here is derived from an EMBL/GenBank/DDBJ whole genome shotgun (WGS) entry which is preliminary data.</text>
</comment>
<dbReference type="Gene3D" id="3.10.450.50">
    <property type="match status" value="1"/>
</dbReference>
<feature type="chain" id="PRO_5034410338" description="SnoaL-like domain-containing protein" evidence="1">
    <location>
        <begin position="18"/>
        <end position="166"/>
    </location>
</feature>
<dbReference type="EMBL" id="JACBAE010001383">
    <property type="protein sequence ID" value="KAF7158914.1"/>
    <property type="molecule type" value="Genomic_DNA"/>
</dbReference>
<evidence type="ECO:0000256" key="1">
    <source>
        <dbReference type="SAM" id="SignalP"/>
    </source>
</evidence>
<evidence type="ECO:0000313" key="3">
    <source>
        <dbReference type="Proteomes" id="UP000654922"/>
    </source>
</evidence>
<evidence type="ECO:0000313" key="2">
    <source>
        <dbReference type="EMBL" id="KAF7158914.1"/>
    </source>
</evidence>
<dbReference type="AlphaFoldDB" id="A0A8H6PRR9"/>
<accession>A0A8H6PRR9</accession>
<reference evidence="2" key="1">
    <citation type="submission" date="2020-06" db="EMBL/GenBank/DDBJ databases">
        <title>Draft genome sequences of strains closely related to Aspergillus parafelis and Aspergillus hiratsukae.</title>
        <authorList>
            <person name="Dos Santos R.A.C."/>
            <person name="Rivero-Menendez O."/>
            <person name="Steenwyk J.L."/>
            <person name="Mead M.E."/>
            <person name="Goldman G.H."/>
            <person name="Alastruey-Izquierdo A."/>
            <person name="Rokas A."/>
        </authorList>
    </citation>
    <scope>NUCLEOTIDE SEQUENCE</scope>
    <source>
        <strain evidence="2">CNM-CM5623</strain>
    </source>
</reference>
<keyword evidence="1" id="KW-0732">Signal</keyword>
<dbReference type="InterPro" id="IPR032710">
    <property type="entry name" value="NTF2-like_dom_sf"/>
</dbReference>
<feature type="signal peptide" evidence="1">
    <location>
        <begin position="1"/>
        <end position="17"/>
    </location>
</feature>
<organism evidence="2 3">
    <name type="scientific">Aspergillus felis</name>
    <dbReference type="NCBI Taxonomy" id="1287682"/>
    <lineage>
        <taxon>Eukaryota</taxon>
        <taxon>Fungi</taxon>
        <taxon>Dikarya</taxon>
        <taxon>Ascomycota</taxon>
        <taxon>Pezizomycotina</taxon>
        <taxon>Eurotiomycetes</taxon>
        <taxon>Eurotiomycetidae</taxon>
        <taxon>Eurotiales</taxon>
        <taxon>Aspergillaceae</taxon>
        <taxon>Aspergillus</taxon>
        <taxon>Aspergillus subgen. Fumigati</taxon>
    </lineage>
</organism>
<proteinExistence type="predicted"/>
<name>A0A8H6PRR9_9EURO</name>
<dbReference type="OrthoDB" id="2820488at2759"/>
<sequence length="166" mass="18632">MRLTPILLFSIASLAFAKDPSDSTNSPSRPKVERKQFDSYCPKHDANEESQRKIFARFLQTLYEEKNVSKAFTTYVDPGMIEHNPFQQSRDEVVAKLSQTLPDATFTVVHSAFAGDIGFAHVRLGDEDAPPVALADIYRMDGTCIVEHWDVLQTLPENATNPKALF</sequence>
<gene>
    <name evidence="2" type="ORF">CNMCM5623_004093</name>
</gene>
<evidence type="ECO:0008006" key="4">
    <source>
        <dbReference type="Google" id="ProtNLM"/>
    </source>
</evidence>
<dbReference type="SUPFAM" id="SSF54427">
    <property type="entry name" value="NTF2-like"/>
    <property type="match status" value="1"/>
</dbReference>